<organism evidence="1">
    <name type="scientific">Rhizophagus irregularis (strain DAOM 181602 / DAOM 197198 / MUCL 43194)</name>
    <name type="common">Arbuscular mycorrhizal fungus</name>
    <name type="synonym">Glomus intraradices</name>
    <dbReference type="NCBI Taxonomy" id="747089"/>
    <lineage>
        <taxon>Eukaryota</taxon>
        <taxon>Fungi</taxon>
        <taxon>Fungi incertae sedis</taxon>
        <taxon>Mucoromycota</taxon>
        <taxon>Glomeromycotina</taxon>
        <taxon>Glomeromycetes</taxon>
        <taxon>Glomerales</taxon>
        <taxon>Glomeraceae</taxon>
        <taxon>Rhizophagus</taxon>
    </lineage>
</organism>
<sequence length="60" mass="7051">MKYHHLLLSRIIDRNSLNEAYCRLLTVAKLIEEHYGSEYITPNIHLSLHLTECCHNYGPL</sequence>
<dbReference type="PANTHER" id="PTHR46579:SF2">
    <property type="entry name" value="C2H2-TYPE DOMAIN-CONTAINING PROTEIN"/>
    <property type="match status" value="1"/>
</dbReference>
<dbReference type="AlphaFoldDB" id="U9T5K4"/>
<name>U9T5K4_RHIID</name>
<dbReference type="PANTHER" id="PTHR46579">
    <property type="entry name" value="F5/8 TYPE C DOMAIN-CONTAINING PROTEIN-RELATED"/>
    <property type="match status" value="1"/>
</dbReference>
<protein>
    <submittedName>
        <fullName evidence="1">Uncharacterized protein</fullName>
    </submittedName>
</protein>
<dbReference type="HOGENOM" id="CLU_201358_0_0_1"/>
<proteinExistence type="predicted"/>
<evidence type="ECO:0000313" key="1">
    <source>
        <dbReference type="EMBL" id="ERZ98635.1"/>
    </source>
</evidence>
<gene>
    <name evidence="1" type="ORF">GLOINDRAFT_339532</name>
</gene>
<accession>U9T5K4</accession>
<reference evidence="1" key="1">
    <citation type="submission" date="2013-07" db="EMBL/GenBank/DDBJ databases">
        <title>The genome of an arbuscular mycorrhizal fungus provides insights into the evolution of the oldest plant symbiosis.</title>
        <authorList>
            <consortium name="DOE Joint Genome Institute"/>
            <person name="Tisserant E."/>
            <person name="Malbreil M."/>
            <person name="Kuo A."/>
            <person name="Kohler A."/>
            <person name="Symeonidi A."/>
            <person name="Balestrini R."/>
            <person name="Charron P."/>
            <person name="Duensing N."/>
            <person name="Frei-dit-Frey N."/>
            <person name="Gianinazzi-Pearson V."/>
            <person name="Gilbert B."/>
            <person name="Handa Y."/>
            <person name="Hijri M."/>
            <person name="Kaul R."/>
            <person name="Kawaguchi M."/>
            <person name="Krajinski F."/>
            <person name="Lammers P."/>
            <person name="Lapierre D."/>
            <person name="Masclaux F.G."/>
            <person name="Murat C."/>
            <person name="Morin E."/>
            <person name="Ndikumana S."/>
            <person name="Pagni M."/>
            <person name="Petitpierre D."/>
            <person name="Requena N."/>
            <person name="Rosikiewicz P."/>
            <person name="Riley R."/>
            <person name="Saito K."/>
            <person name="San Clemente H."/>
            <person name="Shapiro H."/>
            <person name="van Tuinen D."/>
            <person name="Becard G."/>
            <person name="Bonfante P."/>
            <person name="Paszkowski U."/>
            <person name="Shachar-Hill Y."/>
            <person name="Young J.P."/>
            <person name="Sanders I.R."/>
            <person name="Henrissat B."/>
            <person name="Rensing S.A."/>
            <person name="Grigoriev I.V."/>
            <person name="Corradi N."/>
            <person name="Roux C."/>
            <person name="Martin F."/>
        </authorList>
    </citation>
    <scope>NUCLEOTIDE SEQUENCE</scope>
    <source>
        <strain evidence="1">DAOM 197198</strain>
    </source>
</reference>
<dbReference type="EMBL" id="KI298597">
    <property type="protein sequence ID" value="ERZ98635.1"/>
    <property type="molecule type" value="Genomic_DNA"/>
</dbReference>